<proteinExistence type="predicted"/>
<dbReference type="Pfam" id="PF00557">
    <property type="entry name" value="Peptidase_M24"/>
    <property type="match status" value="1"/>
</dbReference>
<evidence type="ECO:0000259" key="5">
    <source>
        <dbReference type="Pfam" id="PF00557"/>
    </source>
</evidence>
<dbReference type="InterPro" id="IPR000994">
    <property type="entry name" value="Pept_M24"/>
</dbReference>
<dbReference type="Gene3D" id="3.90.230.10">
    <property type="entry name" value="Creatinase/methionine aminopeptidase superfamily"/>
    <property type="match status" value="1"/>
</dbReference>
<dbReference type="InterPro" id="IPR001131">
    <property type="entry name" value="Peptidase_M24B_aminopep-P_CS"/>
</dbReference>
<dbReference type="PANTHER" id="PTHR46112:SF9">
    <property type="entry name" value="XAA-PRO AMINOPEPTIDASE"/>
    <property type="match status" value="1"/>
</dbReference>
<dbReference type="InterPro" id="IPR036005">
    <property type="entry name" value="Creatinase/aminopeptidase-like"/>
</dbReference>
<dbReference type="InterPro" id="IPR050659">
    <property type="entry name" value="Peptidase_M24B"/>
</dbReference>
<keyword evidence="2" id="KW-0479">Metal-binding</keyword>
<dbReference type="GO" id="GO:0008235">
    <property type="term" value="F:metalloexopeptidase activity"/>
    <property type="evidence" value="ECO:0007669"/>
    <property type="project" value="UniProtKB-ARBA"/>
</dbReference>
<dbReference type="AlphaFoldDB" id="A0A246DKL6"/>
<evidence type="ECO:0000256" key="4">
    <source>
        <dbReference type="ARBA" id="ARBA00023049"/>
    </source>
</evidence>
<name>A0A246DKL6_9HYPH</name>
<keyword evidence="4" id="KW-0482">Metalloprotease</keyword>
<sequence>MKFNNSRLLALRKKMQAGGADLVAVGPGSHMDWILGFHPEAGERLCLLLIGRHEHVLVLSALHVGGLLQQQDICVRTWDDADGPDATVAGALASLEADRAESIVLEESMRADVALLLLKLMPYANHQYASEIIGPLRMRKDHAELNCLKMNAQIADRVILKALSTVKTGMSEAELEHLIKSGFYEEGGIPVLSIAASGPSSALPYPKACRKIQDGDVVLIDVGGRKDGFASDITRMAFVGDPSKSYLKVHAIVEDAVCAALEAAKPGVPASSVDAAARSVITRAGYGQYFNHRLGHGIGIDLHEPPYISEKSATVLEEGMVFSIEPGIYLPGQYGVRLEEIVVLGHLPEVLSSVSREVFVAGGM</sequence>
<dbReference type="InterPro" id="IPR001714">
    <property type="entry name" value="Pept_M24_MAP"/>
</dbReference>
<accession>A0A246DKL6</accession>
<evidence type="ECO:0000313" key="7">
    <source>
        <dbReference type="EMBL" id="OWO89571.1"/>
    </source>
</evidence>
<evidence type="ECO:0000256" key="1">
    <source>
        <dbReference type="ARBA" id="ARBA00022670"/>
    </source>
</evidence>
<dbReference type="EMBL" id="MXPU01000041">
    <property type="protein sequence ID" value="OWO89571.1"/>
    <property type="molecule type" value="Genomic_DNA"/>
</dbReference>
<gene>
    <name evidence="7" type="ORF">B5E41_30295</name>
</gene>
<protein>
    <recommendedName>
        <fullName evidence="9">Peptidase M24</fullName>
    </recommendedName>
</protein>
<dbReference type="PRINTS" id="PR00599">
    <property type="entry name" value="MAPEPTIDASE"/>
</dbReference>
<evidence type="ECO:0000259" key="6">
    <source>
        <dbReference type="Pfam" id="PF01321"/>
    </source>
</evidence>
<reference evidence="7 8" key="1">
    <citation type="submission" date="2017-03" db="EMBL/GenBank/DDBJ databases">
        <title>Genome of strain Rhizobium sp. CNPSo 668.</title>
        <authorList>
            <person name="Ribeiro R."/>
        </authorList>
    </citation>
    <scope>NUCLEOTIDE SEQUENCE [LARGE SCALE GENOMIC DNA]</scope>
    <source>
        <strain evidence="7 8">CNPSo 668</strain>
    </source>
</reference>
<evidence type="ECO:0000313" key="8">
    <source>
        <dbReference type="Proteomes" id="UP000197269"/>
    </source>
</evidence>
<organism evidence="7 8">
    <name type="scientific">Rhizobium esperanzae</name>
    <dbReference type="NCBI Taxonomy" id="1967781"/>
    <lineage>
        <taxon>Bacteria</taxon>
        <taxon>Pseudomonadati</taxon>
        <taxon>Pseudomonadota</taxon>
        <taxon>Alphaproteobacteria</taxon>
        <taxon>Hyphomicrobiales</taxon>
        <taxon>Rhizobiaceae</taxon>
        <taxon>Rhizobium/Agrobacterium group</taxon>
        <taxon>Rhizobium</taxon>
    </lineage>
</organism>
<feature type="domain" description="Creatinase N-terminal" evidence="6">
    <location>
        <begin position="7"/>
        <end position="138"/>
    </location>
</feature>
<dbReference type="PROSITE" id="PS00491">
    <property type="entry name" value="PROLINE_PEPTIDASE"/>
    <property type="match status" value="1"/>
</dbReference>
<dbReference type="GO" id="GO:0004177">
    <property type="term" value="F:aminopeptidase activity"/>
    <property type="evidence" value="ECO:0007669"/>
    <property type="project" value="UniProtKB-ARBA"/>
</dbReference>
<keyword evidence="1" id="KW-0645">Protease</keyword>
<dbReference type="SUPFAM" id="SSF53092">
    <property type="entry name" value="Creatinase/prolidase N-terminal domain"/>
    <property type="match status" value="1"/>
</dbReference>
<feature type="domain" description="Peptidase M24" evidence="5">
    <location>
        <begin position="147"/>
        <end position="344"/>
    </location>
</feature>
<dbReference type="InterPro" id="IPR029149">
    <property type="entry name" value="Creatin/AminoP/Spt16_N"/>
</dbReference>
<dbReference type="Gene3D" id="3.40.350.10">
    <property type="entry name" value="Creatinase/prolidase N-terminal domain"/>
    <property type="match status" value="1"/>
</dbReference>
<evidence type="ECO:0000256" key="2">
    <source>
        <dbReference type="ARBA" id="ARBA00022723"/>
    </source>
</evidence>
<comment type="caution">
    <text evidence="7">The sequence shown here is derived from an EMBL/GenBank/DDBJ whole genome shotgun (WGS) entry which is preliminary data.</text>
</comment>
<dbReference type="GO" id="GO:0046872">
    <property type="term" value="F:metal ion binding"/>
    <property type="evidence" value="ECO:0007669"/>
    <property type="project" value="UniProtKB-KW"/>
</dbReference>
<dbReference type="Pfam" id="PF01321">
    <property type="entry name" value="Creatinase_N"/>
    <property type="match status" value="1"/>
</dbReference>
<dbReference type="InterPro" id="IPR000587">
    <property type="entry name" value="Creatinase_N"/>
</dbReference>
<dbReference type="GO" id="GO:0006508">
    <property type="term" value="P:proteolysis"/>
    <property type="evidence" value="ECO:0007669"/>
    <property type="project" value="UniProtKB-KW"/>
</dbReference>
<evidence type="ECO:0000256" key="3">
    <source>
        <dbReference type="ARBA" id="ARBA00022801"/>
    </source>
</evidence>
<dbReference type="SUPFAM" id="SSF55920">
    <property type="entry name" value="Creatinase/aminopeptidase"/>
    <property type="match status" value="1"/>
</dbReference>
<keyword evidence="3" id="KW-0378">Hydrolase</keyword>
<evidence type="ECO:0008006" key="9">
    <source>
        <dbReference type="Google" id="ProtNLM"/>
    </source>
</evidence>
<dbReference type="Proteomes" id="UP000197269">
    <property type="component" value="Unassembled WGS sequence"/>
</dbReference>
<dbReference type="PANTHER" id="PTHR46112">
    <property type="entry name" value="AMINOPEPTIDASE"/>
    <property type="match status" value="1"/>
</dbReference>
<dbReference type="RefSeq" id="WP_088397254.1">
    <property type="nucleotide sequence ID" value="NZ_MXPU01000041.1"/>
</dbReference>